<evidence type="ECO:0000313" key="1">
    <source>
        <dbReference type="EMBL" id="REA61599.1"/>
    </source>
</evidence>
<gene>
    <name evidence="1" type="ORF">DSL64_11585</name>
</gene>
<accession>A0A3D8YBU0</accession>
<name>A0A3D8YBU0_9BACT</name>
<dbReference type="AlphaFoldDB" id="A0A3D8YBU0"/>
<evidence type="ECO:0000313" key="2">
    <source>
        <dbReference type="Proteomes" id="UP000256373"/>
    </source>
</evidence>
<keyword evidence="2" id="KW-1185">Reference proteome</keyword>
<dbReference type="EMBL" id="QNUL01000007">
    <property type="protein sequence ID" value="REA61599.1"/>
    <property type="molecule type" value="Genomic_DNA"/>
</dbReference>
<proteinExistence type="predicted"/>
<comment type="caution">
    <text evidence="1">The sequence shown here is derived from an EMBL/GenBank/DDBJ whole genome shotgun (WGS) entry which is preliminary data.</text>
</comment>
<dbReference type="Proteomes" id="UP000256373">
    <property type="component" value="Unassembled WGS sequence"/>
</dbReference>
<evidence type="ECO:0008006" key="3">
    <source>
        <dbReference type="Google" id="ProtNLM"/>
    </source>
</evidence>
<reference evidence="1 2" key="1">
    <citation type="submission" date="2018-07" db="EMBL/GenBank/DDBJ databases">
        <title>Dyadobacter roseus sp. nov., isolated from rose rhizosphere soil.</title>
        <authorList>
            <person name="Chen L."/>
        </authorList>
    </citation>
    <scope>NUCLEOTIDE SEQUENCE [LARGE SCALE GENOMIC DNA]</scope>
    <source>
        <strain evidence="1 2">RS19</strain>
    </source>
</reference>
<organism evidence="1 2">
    <name type="scientific">Dyadobacter luteus</name>
    <dbReference type="NCBI Taxonomy" id="2259619"/>
    <lineage>
        <taxon>Bacteria</taxon>
        <taxon>Pseudomonadati</taxon>
        <taxon>Bacteroidota</taxon>
        <taxon>Cytophagia</taxon>
        <taxon>Cytophagales</taxon>
        <taxon>Spirosomataceae</taxon>
        <taxon>Dyadobacter</taxon>
    </lineage>
</organism>
<protein>
    <recommendedName>
        <fullName evidence="3">META domain-containing protein</fullName>
    </recommendedName>
</protein>
<sequence>MPQMDFLDASSSGMWHLSELETGPYGNRYWVKANGTAKDIRIILQDGTMLTSDSLQVCCAPKAYKIGNTLKDIPEPAAKYVNPACAVVQCENCSVWEMDLKGDQLIITYCKGEKFKYVRRQ</sequence>